<dbReference type="RefSeq" id="WP_071389667.1">
    <property type="nucleotide sequence ID" value="NZ_MLQS01000017.1"/>
</dbReference>
<evidence type="ECO:0000313" key="9">
    <source>
        <dbReference type="EMBL" id="OIJ19528.1"/>
    </source>
</evidence>
<dbReference type="InterPro" id="IPR023885">
    <property type="entry name" value="4Fe4S-binding_SPASM_dom"/>
</dbReference>
<dbReference type="GO" id="GO:0046872">
    <property type="term" value="F:metal ion binding"/>
    <property type="evidence" value="ECO:0007669"/>
    <property type="project" value="UniProtKB-KW"/>
</dbReference>
<proteinExistence type="predicted"/>
<evidence type="ECO:0000256" key="6">
    <source>
        <dbReference type="ARBA" id="ARBA00023014"/>
    </source>
</evidence>
<evidence type="ECO:0000313" key="8">
    <source>
        <dbReference type="EMBL" id="OIJ18049.1"/>
    </source>
</evidence>
<dbReference type="AlphaFoldDB" id="A0A1S2M034"/>
<keyword evidence="5" id="KW-0408">Iron</keyword>
<dbReference type="SUPFAM" id="SSF102114">
    <property type="entry name" value="Radical SAM enzymes"/>
    <property type="match status" value="1"/>
</dbReference>
<dbReference type="InterPro" id="IPR013785">
    <property type="entry name" value="Aldolase_TIM"/>
</dbReference>
<dbReference type="Gene3D" id="3.20.20.70">
    <property type="entry name" value="Aldolase class I"/>
    <property type="match status" value="1"/>
</dbReference>
<dbReference type="Pfam" id="PF04055">
    <property type="entry name" value="Radical_SAM"/>
    <property type="match status" value="1"/>
</dbReference>
<dbReference type="SFLD" id="SFLDS00029">
    <property type="entry name" value="Radical_SAM"/>
    <property type="match status" value="1"/>
</dbReference>
<accession>A0A1S2M034</accession>
<comment type="cofactor">
    <cofactor evidence="1">
        <name>[4Fe-4S] cluster</name>
        <dbReference type="ChEBI" id="CHEBI:49883"/>
    </cofactor>
</comment>
<evidence type="ECO:0000259" key="7">
    <source>
        <dbReference type="PROSITE" id="PS51918"/>
    </source>
</evidence>
<sequence length="447" mass="51824">MLIVSNYTIFSTMNCKNKYIVHGYTGSVDLLEENVYSKLLQISKMKKEKQETLLSSLKDIDTLIERGYVVSSYKDEEKYYRIANHLYESRSMITSIVIVPSMGCNFRCSYCFELTDLDMAPMKKMELSVIDSTFKYIDKLETIKQITLFGGEPLEKDNYSIVDYIVNEGKKRNIQVNAVTNGYDLDSYIEIFKNNVNFDSIQVTLDGTRERHDLLRYLKNGSGTFNKIIKNIQMLIKEIPKLNITIRVNLSIENESDYIALKEYLKAKEILSDCTNVSIYNKCLHTAYINTKKKYMDKDITKNDDIKHDNLTYKLHRSQIKDLLGRNSIPFRTSVCGATGNMLVVTPNKNLFACWEQIQNNNKSIGKISLEKDNRIQFNEKYLNWKKRHVHMLKNCSKCKYSLFCGGGCPNHSEIVNNDMFQSYCQDSKIMIHKSFDEAIGEKINEC</sequence>
<dbReference type="STRING" id="472963.BKP45_10630"/>
<evidence type="ECO:0000313" key="10">
    <source>
        <dbReference type="Proteomes" id="UP000180057"/>
    </source>
</evidence>
<dbReference type="PROSITE" id="PS51918">
    <property type="entry name" value="RADICAL_SAM"/>
    <property type="match status" value="1"/>
</dbReference>
<keyword evidence="6" id="KW-0411">Iron-sulfur</keyword>
<dbReference type="InterPro" id="IPR007197">
    <property type="entry name" value="rSAM"/>
</dbReference>
<dbReference type="OrthoDB" id="9808591at2"/>
<dbReference type="Proteomes" id="UP000180057">
    <property type="component" value="Unassembled WGS sequence"/>
</dbReference>
<dbReference type="PANTHER" id="PTHR43787:SF3">
    <property type="entry name" value="ARYLSULFATASE REGULATORY PROTEIN"/>
    <property type="match status" value="1"/>
</dbReference>
<dbReference type="CDD" id="cd01335">
    <property type="entry name" value="Radical_SAM"/>
    <property type="match status" value="1"/>
</dbReference>
<evidence type="ECO:0000256" key="5">
    <source>
        <dbReference type="ARBA" id="ARBA00023004"/>
    </source>
</evidence>
<dbReference type="GO" id="GO:0003824">
    <property type="term" value="F:catalytic activity"/>
    <property type="evidence" value="ECO:0007669"/>
    <property type="project" value="InterPro"/>
</dbReference>
<organism evidence="8 10">
    <name type="scientific">Anaerobacillus alkalidiazotrophicus</name>
    <dbReference type="NCBI Taxonomy" id="472963"/>
    <lineage>
        <taxon>Bacteria</taxon>
        <taxon>Bacillati</taxon>
        <taxon>Bacillota</taxon>
        <taxon>Bacilli</taxon>
        <taxon>Bacillales</taxon>
        <taxon>Bacillaceae</taxon>
        <taxon>Anaerobacillus</taxon>
    </lineage>
</organism>
<reference evidence="8 10" key="1">
    <citation type="submission" date="2016-10" db="EMBL/GenBank/DDBJ databases">
        <title>Draft genome sequences of four alkaliphilic bacteria belonging to the Anaerobacillus genus.</title>
        <authorList>
            <person name="Bassil N.M."/>
            <person name="Lloyd J.R."/>
        </authorList>
    </citation>
    <scope>NUCLEOTIDE SEQUENCE [LARGE SCALE GENOMIC DNA]</scope>
    <source>
        <strain evidence="8 10">DSM 22531</strain>
    </source>
</reference>
<evidence type="ECO:0000256" key="1">
    <source>
        <dbReference type="ARBA" id="ARBA00001966"/>
    </source>
</evidence>
<dbReference type="EMBL" id="MLQS01000030">
    <property type="protein sequence ID" value="OIJ18049.1"/>
    <property type="molecule type" value="Genomic_DNA"/>
</dbReference>
<evidence type="ECO:0000256" key="4">
    <source>
        <dbReference type="ARBA" id="ARBA00022723"/>
    </source>
</evidence>
<keyword evidence="2" id="KW-0004">4Fe-4S</keyword>
<dbReference type="EMBL" id="MLQS01000017">
    <property type="protein sequence ID" value="OIJ19528.1"/>
    <property type="molecule type" value="Genomic_DNA"/>
</dbReference>
<evidence type="ECO:0000256" key="3">
    <source>
        <dbReference type="ARBA" id="ARBA00022691"/>
    </source>
</evidence>
<protein>
    <recommendedName>
        <fullName evidence="7">Radical SAM core domain-containing protein</fullName>
    </recommendedName>
</protein>
<dbReference type="InterPro" id="IPR058240">
    <property type="entry name" value="rSAM_sf"/>
</dbReference>
<name>A0A1S2M034_9BACI</name>
<dbReference type="PANTHER" id="PTHR43787">
    <property type="entry name" value="FEMO COFACTOR BIOSYNTHESIS PROTEIN NIFB-RELATED"/>
    <property type="match status" value="1"/>
</dbReference>
<evidence type="ECO:0000256" key="2">
    <source>
        <dbReference type="ARBA" id="ARBA00022485"/>
    </source>
</evidence>
<dbReference type="NCBIfam" id="TIGR04085">
    <property type="entry name" value="rSAM_more_4Fe4S"/>
    <property type="match status" value="1"/>
</dbReference>
<feature type="domain" description="Radical SAM core" evidence="7">
    <location>
        <begin position="88"/>
        <end position="318"/>
    </location>
</feature>
<keyword evidence="10" id="KW-1185">Reference proteome</keyword>
<comment type="caution">
    <text evidence="8">The sequence shown here is derived from an EMBL/GenBank/DDBJ whole genome shotgun (WGS) entry which is preliminary data.</text>
</comment>
<dbReference type="UniPathway" id="UPA00782"/>
<keyword evidence="3" id="KW-0949">S-adenosyl-L-methionine</keyword>
<keyword evidence="4" id="KW-0479">Metal-binding</keyword>
<gene>
    <name evidence="9" type="ORF">BKP45_10630</name>
    <name evidence="8" type="ORF">BKP45_16345</name>
</gene>
<dbReference type="GO" id="GO:0051539">
    <property type="term" value="F:4 iron, 4 sulfur cluster binding"/>
    <property type="evidence" value="ECO:0007669"/>
    <property type="project" value="UniProtKB-KW"/>
</dbReference>
<dbReference type="SFLD" id="SFLDG01067">
    <property type="entry name" value="SPASM/twitch_domain_containing"/>
    <property type="match status" value="1"/>
</dbReference>